<comment type="cofactor">
    <cofactor evidence="1">
        <name>FAD</name>
        <dbReference type="ChEBI" id="CHEBI:57692"/>
    </cofactor>
</comment>
<comment type="caution">
    <text evidence="5">The sequence shown here is derived from an EMBL/GenBank/DDBJ whole genome shotgun (WGS) entry which is preliminary data.</text>
</comment>
<evidence type="ECO:0000313" key="6">
    <source>
        <dbReference type="Proteomes" id="UP001165143"/>
    </source>
</evidence>
<reference evidence="5" key="1">
    <citation type="submission" date="2023-02" db="EMBL/GenBank/DDBJ databases">
        <title>Kitasatospora phosalacinea NBRC 14362.</title>
        <authorList>
            <person name="Ichikawa N."/>
            <person name="Sato H."/>
            <person name="Tonouchi N."/>
        </authorList>
    </citation>
    <scope>NUCLEOTIDE SEQUENCE</scope>
    <source>
        <strain evidence="5">NBRC 14362</strain>
    </source>
</reference>
<dbReference type="Gene3D" id="3.50.50.60">
    <property type="entry name" value="FAD/NAD(P)-binding domain"/>
    <property type="match status" value="1"/>
</dbReference>
<name>A0A9W6PEG9_9ACTN</name>
<dbReference type="EMBL" id="BSRX01000007">
    <property type="protein sequence ID" value="GLW53616.1"/>
    <property type="molecule type" value="Genomic_DNA"/>
</dbReference>
<dbReference type="Proteomes" id="UP001165143">
    <property type="component" value="Unassembled WGS sequence"/>
</dbReference>
<dbReference type="GO" id="GO:0071949">
    <property type="term" value="F:FAD binding"/>
    <property type="evidence" value="ECO:0007669"/>
    <property type="project" value="InterPro"/>
</dbReference>
<accession>A0A9W6PEG9</accession>
<proteinExistence type="predicted"/>
<protein>
    <recommendedName>
        <fullName evidence="4">FAD-binding domain-containing protein</fullName>
    </recommendedName>
</protein>
<dbReference type="Pfam" id="PF01494">
    <property type="entry name" value="FAD_binding_3"/>
    <property type="match status" value="1"/>
</dbReference>
<evidence type="ECO:0000256" key="3">
    <source>
        <dbReference type="ARBA" id="ARBA00022827"/>
    </source>
</evidence>
<dbReference type="InterPro" id="IPR036188">
    <property type="entry name" value="FAD/NAD-bd_sf"/>
</dbReference>
<dbReference type="AlphaFoldDB" id="A0A9W6PEG9"/>
<evidence type="ECO:0000313" key="5">
    <source>
        <dbReference type="EMBL" id="GLW53616.1"/>
    </source>
</evidence>
<keyword evidence="2" id="KW-0285">Flavoprotein</keyword>
<dbReference type="RefSeq" id="WP_199811364.1">
    <property type="nucleotide sequence ID" value="NZ_BSRX01000007.1"/>
</dbReference>
<dbReference type="InterPro" id="IPR050641">
    <property type="entry name" value="RIFMO-like"/>
</dbReference>
<evidence type="ECO:0000259" key="4">
    <source>
        <dbReference type="Pfam" id="PF01494"/>
    </source>
</evidence>
<dbReference type="PRINTS" id="PR00420">
    <property type="entry name" value="RNGMNOXGNASE"/>
</dbReference>
<dbReference type="InterPro" id="IPR002938">
    <property type="entry name" value="FAD-bd"/>
</dbReference>
<dbReference type="PANTHER" id="PTHR43004:SF19">
    <property type="entry name" value="BINDING MONOOXYGENASE, PUTATIVE (JCVI)-RELATED"/>
    <property type="match status" value="1"/>
</dbReference>
<dbReference type="PANTHER" id="PTHR43004">
    <property type="entry name" value="TRK SYSTEM POTASSIUM UPTAKE PROTEIN"/>
    <property type="match status" value="1"/>
</dbReference>
<dbReference type="GO" id="GO:0016709">
    <property type="term" value="F:oxidoreductase activity, acting on paired donors, with incorporation or reduction of molecular oxygen, NAD(P)H as one donor, and incorporation of one atom of oxygen"/>
    <property type="evidence" value="ECO:0007669"/>
    <property type="project" value="UniProtKB-ARBA"/>
</dbReference>
<dbReference type="SUPFAM" id="SSF51905">
    <property type="entry name" value="FAD/NAD(P)-binding domain"/>
    <property type="match status" value="1"/>
</dbReference>
<keyword evidence="3" id="KW-0274">FAD</keyword>
<sequence>MDTEVIVVGAGPTGLMLACELGLAGVRPLVLERQAERSDTPKAGGLGGQVLELLRHRGLLERFEAACTGPAPAPKFPFGGIHLDLTGLADPPLRALPLPQQRLEELLEQRADELGAEVRRGHRVTGIRQDGTAVTAEVLGPDGPYRVSARYLVGCDGARSQVRERAGIAFPGTAYPEVTGWPRSPSPTR</sequence>
<evidence type="ECO:0000256" key="1">
    <source>
        <dbReference type="ARBA" id="ARBA00001974"/>
    </source>
</evidence>
<gene>
    <name evidence="5" type="ORF">Kpho01_16270</name>
</gene>
<feature type="domain" description="FAD-binding" evidence="4">
    <location>
        <begin position="2"/>
        <end position="174"/>
    </location>
</feature>
<organism evidence="5 6">
    <name type="scientific">Kitasatospora phosalacinea</name>
    <dbReference type="NCBI Taxonomy" id="2065"/>
    <lineage>
        <taxon>Bacteria</taxon>
        <taxon>Bacillati</taxon>
        <taxon>Actinomycetota</taxon>
        <taxon>Actinomycetes</taxon>
        <taxon>Kitasatosporales</taxon>
        <taxon>Streptomycetaceae</taxon>
        <taxon>Kitasatospora</taxon>
    </lineage>
</organism>
<evidence type="ECO:0000256" key="2">
    <source>
        <dbReference type="ARBA" id="ARBA00022630"/>
    </source>
</evidence>